<keyword evidence="1" id="KW-1185">Reference proteome</keyword>
<reference evidence="2" key="1">
    <citation type="submission" date="2022-11" db="UniProtKB">
        <authorList>
            <consortium name="WormBaseParasite"/>
        </authorList>
    </citation>
    <scope>IDENTIFICATION</scope>
</reference>
<name>A0A915J579_ROMCU</name>
<sequence>MRFLMNKPLKQIIILIREEESTSLQFWPILLCNPFVFEVHSRLSQYETYAFGPTSTIKVAYFVMNHDLSNADDDVRNLCTFKIQDENEQ</sequence>
<accession>A0A915J579</accession>
<evidence type="ECO:0000313" key="1">
    <source>
        <dbReference type="Proteomes" id="UP000887565"/>
    </source>
</evidence>
<dbReference type="WBParaSite" id="nRc.2.0.1.t21300-RA">
    <property type="protein sequence ID" value="nRc.2.0.1.t21300-RA"/>
    <property type="gene ID" value="nRc.2.0.1.g21300"/>
</dbReference>
<organism evidence="1 2">
    <name type="scientific">Romanomermis culicivorax</name>
    <name type="common">Nematode worm</name>
    <dbReference type="NCBI Taxonomy" id="13658"/>
    <lineage>
        <taxon>Eukaryota</taxon>
        <taxon>Metazoa</taxon>
        <taxon>Ecdysozoa</taxon>
        <taxon>Nematoda</taxon>
        <taxon>Enoplea</taxon>
        <taxon>Dorylaimia</taxon>
        <taxon>Mermithida</taxon>
        <taxon>Mermithoidea</taxon>
        <taxon>Mermithidae</taxon>
        <taxon>Romanomermis</taxon>
    </lineage>
</organism>
<protein>
    <submittedName>
        <fullName evidence="2">Uncharacterized protein</fullName>
    </submittedName>
</protein>
<dbReference type="AlphaFoldDB" id="A0A915J579"/>
<dbReference type="Proteomes" id="UP000887565">
    <property type="component" value="Unplaced"/>
</dbReference>
<evidence type="ECO:0000313" key="2">
    <source>
        <dbReference type="WBParaSite" id="nRc.2.0.1.t21300-RA"/>
    </source>
</evidence>
<proteinExistence type="predicted"/>